<evidence type="ECO:0000313" key="3">
    <source>
        <dbReference type="Proteomes" id="UP000643701"/>
    </source>
</evidence>
<gene>
    <name evidence="2" type="ORF">G7034_08035</name>
</gene>
<dbReference type="AlphaFoldDB" id="A0A967DYU9"/>
<sequence length="805" mass="92189">MNEKQSAMKHILFAILAILSIGFTVQGQNDCYNEGKAKIAKENMDEGDDGLTCANAAKFYVMLCQYKTEPLYEEQGVRLKKQLKAIKKAYNDYGVYCKDIGKIRDLIPESPTITVVDDSEEATSDEVLLEAVQLFLGGQNRGNSGSQASGRTATNCISAGERKFGNQSENRTFSSNSAGSRAFQYEIFICHCEQGTYNDKYTESEYLEMLRDARQGYYNYYKQAGDPDLSPVPSSCGQKGGGGRSGTPSRYPYKNLEDALVDDQISDDLTTFANGLAEYSDNPKIIRLAENMNQVQAKYDNVEAGVNRIANSLGVPVDQETRQMMNFYQNAEMVVAIGKAIFGKEPSLEERLSPSQLSVRKNMMEVSRNLRTLYDEVNSIAPYSKDKPNYLLSLEREEQEITQFNQLTCKDRYLYLWYLEAPGYPNIKDYNAEVQRLSTKTVKEVVASIAQMQQRHEMSKIPHIANKELAFQKAFNRIQFYKMRYYQETGNVQLAREMRSKIKFDDKLIGETIKLIVDNFNQQKFETVTDFSYLIEDYFGTEKEIRLYYKDIPGMDISWRSINQISRSEVSILLMLGVISAVETEQLSQAKKSFNILSNIHDNTVEWRNKQSKLGDEEDVEHKFFMDAIDDELAESQIALNTARAYLNIGLKEYSAALDCTNEIIKQLKPSNPLQTIPKHVFLRLKILAHLGLQDYSNAKKTLTKWDYLVDTRNALKRNGFDVDQFISLIFIVKEKQEMEFYNVYIRYHKKDYQGALIALKLLKKKIEDPEAKFYLLEEKIHLALGADEAARVAHQEYINLLRTN</sequence>
<evidence type="ECO:0008006" key="4">
    <source>
        <dbReference type="Google" id="ProtNLM"/>
    </source>
</evidence>
<dbReference type="Proteomes" id="UP000643701">
    <property type="component" value="Unassembled WGS sequence"/>
</dbReference>
<evidence type="ECO:0000256" key="1">
    <source>
        <dbReference type="SAM" id="MobiDB-lite"/>
    </source>
</evidence>
<comment type="caution">
    <text evidence="2">The sequence shown here is derived from an EMBL/GenBank/DDBJ whole genome shotgun (WGS) entry which is preliminary data.</text>
</comment>
<organism evidence="2 3">
    <name type="scientific">Psychroflexus maritimus</name>
    <dbReference type="NCBI Taxonomy" id="2714865"/>
    <lineage>
        <taxon>Bacteria</taxon>
        <taxon>Pseudomonadati</taxon>
        <taxon>Bacteroidota</taxon>
        <taxon>Flavobacteriia</taxon>
        <taxon>Flavobacteriales</taxon>
        <taxon>Flavobacteriaceae</taxon>
        <taxon>Psychroflexus</taxon>
    </lineage>
</organism>
<reference evidence="2" key="1">
    <citation type="submission" date="2020-03" db="EMBL/GenBank/DDBJ databases">
        <title>Psychroflexus Maritimus sp. nov., isolate from marine sediment.</title>
        <authorList>
            <person name="Zhong Y.-L."/>
        </authorList>
    </citation>
    <scope>NUCLEOTIDE SEQUENCE</scope>
    <source>
        <strain evidence="2">C1</strain>
    </source>
</reference>
<feature type="region of interest" description="Disordered" evidence="1">
    <location>
        <begin position="229"/>
        <end position="251"/>
    </location>
</feature>
<dbReference type="EMBL" id="JAANAS010000055">
    <property type="protein sequence ID" value="NGZ90200.1"/>
    <property type="molecule type" value="Genomic_DNA"/>
</dbReference>
<proteinExistence type="predicted"/>
<keyword evidence="3" id="KW-1185">Reference proteome</keyword>
<accession>A0A967DYU9</accession>
<dbReference type="RefSeq" id="WP_166400452.1">
    <property type="nucleotide sequence ID" value="NZ_JAANAS010000055.1"/>
</dbReference>
<name>A0A967DYU9_9FLAO</name>
<evidence type="ECO:0000313" key="2">
    <source>
        <dbReference type="EMBL" id="NGZ90200.1"/>
    </source>
</evidence>
<protein>
    <recommendedName>
        <fullName evidence="4">Tetratricopeptide repeat-containing protein</fullName>
    </recommendedName>
</protein>